<dbReference type="AlphaFoldDB" id="A0A5C6KVJ8"/>
<evidence type="ECO:0008006" key="3">
    <source>
        <dbReference type="Google" id="ProtNLM"/>
    </source>
</evidence>
<protein>
    <recommendedName>
        <fullName evidence="3">Lipoprotein</fullName>
    </recommendedName>
</protein>
<accession>A0A5C6KVJ8</accession>
<name>A0A5C6KVJ8_BACFG</name>
<comment type="caution">
    <text evidence="1">The sequence shown here is derived from an EMBL/GenBank/DDBJ whole genome shotgun (WGS) entry which is preliminary data.</text>
</comment>
<reference evidence="1 2" key="1">
    <citation type="submission" date="2019-08" db="EMBL/GenBank/DDBJ databases">
        <title>Genome sequencing of Bacteroides fragilis Sample_iSURF_9.</title>
        <authorList>
            <person name="Chandler J.E."/>
            <person name="Ruoff K.L."/>
            <person name="Price C.E."/>
            <person name="Valls R.A."/>
            <person name="O'Toole G.A."/>
        </authorList>
    </citation>
    <scope>NUCLEOTIDE SEQUENCE [LARGE SCALE GENOMIC DNA]</scope>
    <source>
        <strain evidence="1 2">CFPLTA004_1B</strain>
    </source>
</reference>
<evidence type="ECO:0000313" key="2">
    <source>
        <dbReference type="Proteomes" id="UP000318041"/>
    </source>
</evidence>
<dbReference type="RefSeq" id="WP_007748992.1">
    <property type="nucleotide sequence ID" value="NZ_VOHY01000036.1"/>
</dbReference>
<evidence type="ECO:0000313" key="1">
    <source>
        <dbReference type="EMBL" id="TWV66600.1"/>
    </source>
</evidence>
<gene>
    <name evidence="1" type="ORF">FSA08_25010</name>
</gene>
<organism evidence="1 2">
    <name type="scientific">Bacteroides fragilis</name>
    <dbReference type="NCBI Taxonomy" id="817"/>
    <lineage>
        <taxon>Bacteria</taxon>
        <taxon>Pseudomonadati</taxon>
        <taxon>Bacteroidota</taxon>
        <taxon>Bacteroidia</taxon>
        <taxon>Bacteroidales</taxon>
        <taxon>Bacteroidaceae</taxon>
        <taxon>Bacteroides</taxon>
    </lineage>
</organism>
<proteinExistence type="predicted"/>
<dbReference type="PROSITE" id="PS51257">
    <property type="entry name" value="PROKAR_LIPOPROTEIN"/>
    <property type="match status" value="1"/>
</dbReference>
<dbReference type="GeneID" id="92989770"/>
<dbReference type="EMBL" id="VOHY01000036">
    <property type="protein sequence ID" value="TWV66600.1"/>
    <property type="molecule type" value="Genomic_DNA"/>
</dbReference>
<dbReference type="Proteomes" id="UP000318041">
    <property type="component" value="Unassembled WGS sequence"/>
</dbReference>
<sequence>MKVTVVGMLCCLLSLACTDKQKTFLPEAVPASAIAVIGGSEQDTTALTVEGNKAIAPQIQDRDTVIYEMPSYYLWYRKDLPKSYRKQEHQFWTERKVYWQDVKVINVFLANYTDVPLEFNGDWELQQWNGQDWEQPQLKHLPDTAETEWINDEQAHCLYCFRIPVGDFYYLPKGRYRINKLVAPHNQHVVCLSAPFEIP</sequence>